<protein>
    <recommendedName>
        <fullName evidence="1">CRAL-TRIO domain-containing protein</fullName>
    </recommendedName>
</protein>
<dbReference type="AlphaFoldDB" id="A0A7S3UYH9"/>
<feature type="domain" description="CRAL-TRIO" evidence="1">
    <location>
        <begin position="93"/>
        <end position="263"/>
    </location>
</feature>
<dbReference type="PANTHER" id="PTHR45657">
    <property type="entry name" value="CRAL-TRIO DOMAIN-CONTAINING PROTEIN YKL091C-RELATED"/>
    <property type="match status" value="1"/>
</dbReference>
<dbReference type="InterPro" id="IPR001251">
    <property type="entry name" value="CRAL-TRIO_dom"/>
</dbReference>
<dbReference type="InterPro" id="IPR036865">
    <property type="entry name" value="CRAL-TRIO_dom_sf"/>
</dbReference>
<evidence type="ECO:0000259" key="1">
    <source>
        <dbReference type="PROSITE" id="PS50191"/>
    </source>
</evidence>
<organism evidence="2">
    <name type="scientific">Aplanochytrium stocchinoi</name>
    <dbReference type="NCBI Taxonomy" id="215587"/>
    <lineage>
        <taxon>Eukaryota</taxon>
        <taxon>Sar</taxon>
        <taxon>Stramenopiles</taxon>
        <taxon>Bigyra</taxon>
        <taxon>Labyrinthulomycetes</taxon>
        <taxon>Thraustochytrida</taxon>
        <taxon>Thraustochytriidae</taxon>
        <taxon>Aplanochytrium</taxon>
    </lineage>
</organism>
<dbReference type="SMART" id="SM00516">
    <property type="entry name" value="SEC14"/>
    <property type="match status" value="1"/>
</dbReference>
<reference evidence="2" key="1">
    <citation type="submission" date="2021-01" db="EMBL/GenBank/DDBJ databases">
        <authorList>
            <person name="Corre E."/>
            <person name="Pelletier E."/>
            <person name="Niang G."/>
            <person name="Scheremetjew M."/>
            <person name="Finn R."/>
            <person name="Kale V."/>
            <person name="Holt S."/>
            <person name="Cochrane G."/>
            <person name="Meng A."/>
            <person name="Brown T."/>
            <person name="Cohen L."/>
        </authorList>
    </citation>
    <scope>NUCLEOTIDE SEQUENCE</scope>
    <source>
        <strain evidence="2">GSBS06</strain>
    </source>
</reference>
<dbReference type="PANTHER" id="PTHR45657:SF1">
    <property type="entry name" value="CRAL-TRIO DOMAIN-CONTAINING PROTEIN YKL091C-RELATED"/>
    <property type="match status" value="1"/>
</dbReference>
<accession>A0A7S3UYH9</accession>
<dbReference type="Gene3D" id="3.40.525.10">
    <property type="entry name" value="CRAL-TRIO lipid binding domain"/>
    <property type="match status" value="1"/>
</dbReference>
<gene>
    <name evidence="2" type="ORF">ASTO00021_LOCUS11213</name>
</gene>
<dbReference type="Pfam" id="PF00650">
    <property type="entry name" value="CRAL_TRIO"/>
    <property type="match status" value="1"/>
</dbReference>
<dbReference type="EMBL" id="HBIN01014783">
    <property type="protein sequence ID" value="CAE0441071.1"/>
    <property type="molecule type" value="Transcribed_RNA"/>
</dbReference>
<dbReference type="SUPFAM" id="SSF46938">
    <property type="entry name" value="CRAL/TRIO N-terminal domain"/>
    <property type="match status" value="1"/>
</dbReference>
<name>A0A7S3UYH9_9STRA</name>
<proteinExistence type="predicted"/>
<sequence>MASFTEEEVKAIKALRGRVKPWAEETQNKYALDYLDDATLWRFALAHKFKLDAAEHMFKTSTTYKQEWDLDKLCGDFAGEGNSDGLSSEERNQVRIGKQVFYAGIVDAKTSKGGPISAEKLGKIDFAGLSHNEEAKKACLKAYAVHTENLWRLVRETGDKTKAISIVDLDGIGMSAARYVNLIRDVTALSIPNYPEVVEKVVIIRAPTVFYIMWKVIKPFLPERTKAKVSILGRNFEEELSELVEGGIQALPTFLGGNADDSSVSPARKVEEVMTSAELDV</sequence>
<dbReference type="InterPro" id="IPR051026">
    <property type="entry name" value="PI/PC_transfer"/>
</dbReference>
<dbReference type="SUPFAM" id="SSF52087">
    <property type="entry name" value="CRAL/TRIO domain"/>
    <property type="match status" value="1"/>
</dbReference>
<dbReference type="CDD" id="cd00170">
    <property type="entry name" value="SEC14"/>
    <property type="match status" value="1"/>
</dbReference>
<dbReference type="PROSITE" id="PS50191">
    <property type="entry name" value="CRAL_TRIO"/>
    <property type="match status" value="1"/>
</dbReference>
<evidence type="ECO:0000313" key="2">
    <source>
        <dbReference type="EMBL" id="CAE0441071.1"/>
    </source>
</evidence>
<dbReference type="InterPro" id="IPR036273">
    <property type="entry name" value="CRAL/TRIO_N_dom_sf"/>
</dbReference>